<dbReference type="AlphaFoldDB" id="A0A9D4IIB0"/>
<feature type="transmembrane region" description="Helical" evidence="1">
    <location>
        <begin position="62"/>
        <end position="84"/>
    </location>
</feature>
<accession>A0A9D4IIB0</accession>
<name>A0A9D4IIB0_DREPO</name>
<comment type="caution">
    <text evidence="2">The sequence shown here is derived from an EMBL/GenBank/DDBJ whole genome shotgun (WGS) entry which is preliminary data.</text>
</comment>
<dbReference type="EMBL" id="JAIWYP010000009">
    <property type="protein sequence ID" value="KAH3772788.1"/>
    <property type="molecule type" value="Genomic_DNA"/>
</dbReference>
<evidence type="ECO:0000313" key="2">
    <source>
        <dbReference type="EMBL" id="KAH3772788.1"/>
    </source>
</evidence>
<evidence type="ECO:0000256" key="1">
    <source>
        <dbReference type="SAM" id="Phobius"/>
    </source>
</evidence>
<protein>
    <submittedName>
        <fullName evidence="2">Uncharacterized protein</fullName>
    </submittedName>
</protein>
<evidence type="ECO:0000313" key="3">
    <source>
        <dbReference type="Proteomes" id="UP000828390"/>
    </source>
</evidence>
<reference evidence="2" key="1">
    <citation type="journal article" date="2019" name="bioRxiv">
        <title>The Genome of the Zebra Mussel, Dreissena polymorpha: A Resource for Invasive Species Research.</title>
        <authorList>
            <person name="McCartney M.A."/>
            <person name="Auch B."/>
            <person name="Kono T."/>
            <person name="Mallez S."/>
            <person name="Zhang Y."/>
            <person name="Obille A."/>
            <person name="Becker A."/>
            <person name="Abrahante J.E."/>
            <person name="Garbe J."/>
            <person name="Badalamenti J.P."/>
            <person name="Herman A."/>
            <person name="Mangelson H."/>
            <person name="Liachko I."/>
            <person name="Sullivan S."/>
            <person name="Sone E.D."/>
            <person name="Koren S."/>
            <person name="Silverstein K.A.T."/>
            <person name="Beckman K.B."/>
            <person name="Gohl D.M."/>
        </authorList>
    </citation>
    <scope>NUCLEOTIDE SEQUENCE</scope>
    <source>
        <strain evidence="2">Duluth1</strain>
        <tissue evidence="2">Whole animal</tissue>
    </source>
</reference>
<dbReference type="Proteomes" id="UP000828390">
    <property type="component" value="Unassembled WGS sequence"/>
</dbReference>
<proteinExistence type="predicted"/>
<keyword evidence="1" id="KW-0472">Membrane</keyword>
<keyword evidence="3" id="KW-1185">Reference proteome</keyword>
<gene>
    <name evidence="2" type="ORF">DPMN_174134</name>
</gene>
<feature type="transmembrane region" description="Helical" evidence="1">
    <location>
        <begin position="21"/>
        <end position="42"/>
    </location>
</feature>
<keyword evidence="1" id="KW-0812">Transmembrane</keyword>
<organism evidence="2 3">
    <name type="scientific">Dreissena polymorpha</name>
    <name type="common">Zebra mussel</name>
    <name type="synonym">Mytilus polymorpha</name>
    <dbReference type="NCBI Taxonomy" id="45954"/>
    <lineage>
        <taxon>Eukaryota</taxon>
        <taxon>Metazoa</taxon>
        <taxon>Spiralia</taxon>
        <taxon>Lophotrochozoa</taxon>
        <taxon>Mollusca</taxon>
        <taxon>Bivalvia</taxon>
        <taxon>Autobranchia</taxon>
        <taxon>Heteroconchia</taxon>
        <taxon>Euheterodonta</taxon>
        <taxon>Imparidentia</taxon>
        <taxon>Neoheterodontei</taxon>
        <taxon>Myida</taxon>
        <taxon>Dreissenoidea</taxon>
        <taxon>Dreissenidae</taxon>
        <taxon>Dreissena</taxon>
    </lineage>
</organism>
<keyword evidence="1" id="KW-1133">Transmembrane helix</keyword>
<reference evidence="2" key="2">
    <citation type="submission" date="2020-11" db="EMBL/GenBank/DDBJ databases">
        <authorList>
            <person name="McCartney M.A."/>
            <person name="Auch B."/>
            <person name="Kono T."/>
            <person name="Mallez S."/>
            <person name="Becker A."/>
            <person name="Gohl D.M."/>
            <person name="Silverstein K.A.T."/>
            <person name="Koren S."/>
            <person name="Bechman K.B."/>
            <person name="Herman A."/>
            <person name="Abrahante J.E."/>
            <person name="Garbe J."/>
        </authorList>
    </citation>
    <scope>NUCLEOTIDE SEQUENCE</scope>
    <source>
        <strain evidence="2">Duluth1</strain>
        <tissue evidence="2">Whole animal</tissue>
    </source>
</reference>
<sequence length="138" mass="15555">MDYSHERFHRAGHGRRAASTIVIGPFVRALLGLPLTVFFRLGLDYDLQTTYSYHKTGHSRRAASTIVIGPWVCALWGAISVNGLPCFKLKHSTTPTAHYDNMIKRRKSTLSQIQRSLSPCNHYGLTTTDKLNSPFENH</sequence>